<dbReference type="Proteomes" id="UP000799777">
    <property type="component" value="Unassembled WGS sequence"/>
</dbReference>
<evidence type="ECO:0000313" key="2">
    <source>
        <dbReference type="EMBL" id="KAF2036541.1"/>
    </source>
</evidence>
<dbReference type="OrthoDB" id="2958217at2759"/>
<organism evidence="2 3">
    <name type="scientific">Setomelanomma holmii</name>
    <dbReference type="NCBI Taxonomy" id="210430"/>
    <lineage>
        <taxon>Eukaryota</taxon>
        <taxon>Fungi</taxon>
        <taxon>Dikarya</taxon>
        <taxon>Ascomycota</taxon>
        <taxon>Pezizomycotina</taxon>
        <taxon>Dothideomycetes</taxon>
        <taxon>Pleosporomycetidae</taxon>
        <taxon>Pleosporales</taxon>
        <taxon>Pleosporineae</taxon>
        <taxon>Phaeosphaeriaceae</taxon>
        <taxon>Setomelanomma</taxon>
    </lineage>
</organism>
<dbReference type="EMBL" id="ML978154">
    <property type="protein sequence ID" value="KAF2036541.1"/>
    <property type="molecule type" value="Genomic_DNA"/>
</dbReference>
<sequence length="164" mass="18921">YMTLSHRWGENHDAQMELTLENMASLQQGVETTSLSSTYRDAITTTRRLGVGFLWIDSLCIIQNEKRDWQLQSAAMGMIYRNSFLNISSAVDALDCGMFVVRDPSRVEVFPVRNSEFQHSNTPSLALMPWDLWSRNVNLALLNKRGWVLQERILSPRVLHFTEE</sequence>
<protein>
    <submittedName>
        <fullName evidence="2">Heterokaryon incompatibility</fullName>
    </submittedName>
</protein>
<feature type="domain" description="Heterokaryon incompatibility" evidence="1">
    <location>
        <begin position="1"/>
        <end position="151"/>
    </location>
</feature>
<evidence type="ECO:0000259" key="1">
    <source>
        <dbReference type="Pfam" id="PF06985"/>
    </source>
</evidence>
<name>A0A9P4LQS9_9PLEO</name>
<dbReference type="PANTHER" id="PTHR33112">
    <property type="entry name" value="DOMAIN PROTEIN, PUTATIVE-RELATED"/>
    <property type="match status" value="1"/>
</dbReference>
<accession>A0A9P4LQS9</accession>
<comment type="caution">
    <text evidence="2">The sequence shown here is derived from an EMBL/GenBank/DDBJ whole genome shotgun (WGS) entry which is preliminary data.</text>
</comment>
<keyword evidence="3" id="KW-1185">Reference proteome</keyword>
<dbReference type="InterPro" id="IPR010730">
    <property type="entry name" value="HET"/>
</dbReference>
<dbReference type="Pfam" id="PF06985">
    <property type="entry name" value="HET"/>
    <property type="match status" value="1"/>
</dbReference>
<feature type="non-terminal residue" evidence="2">
    <location>
        <position position="1"/>
    </location>
</feature>
<reference evidence="2" key="1">
    <citation type="journal article" date="2020" name="Stud. Mycol.">
        <title>101 Dothideomycetes genomes: a test case for predicting lifestyles and emergence of pathogens.</title>
        <authorList>
            <person name="Haridas S."/>
            <person name="Albert R."/>
            <person name="Binder M."/>
            <person name="Bloem J."/>
            <person name="Labutti K."/>
            <person name="Salamov A."/>
            <person name="Andreopoulos B."/>
            <person name="Baker S."/>
            <person name="Barry K."/>
            <person name="Bills G."/>
            <person name="Bluhm B."/>
            <person name="Cannon C."/>
            <person name="Castanera R."/>
            <person name="Culley D."/>
            <person name="Daum C."/>
            <person name="Ezra D."/>
            <person name="Gonzalez J."/>
            <person name="Henrissat B."/>
            <person name="Kuo A."/>
            <person name="Liang C."/>
            <person name="Lipzen A."/>
            <person name="Lutzoni F."/>
            <person name="Magnuson J."/>
            <person name="Mondo S."/>
            <person name="Nolan M."/>
            <person name="Ohm R."/>
            <person name="Pangilinan J."/>
            <person name="Park H.-J."/>
            <person name="Ramirez L."/>
            <person name="Alfaro M."/>
            <person name="Sun H."/>
            <person name="Tritt A."/>
            <person name="Yoshinaga Y."/>
            <person name="Zwiers L.-H."/>
            <person name="Turgeon B."/>
            <person name="Goodwin S."/>
            <person name="Spatafora J."/>
            <person name="Crous P."/>
            <person name="Grigoriev I."/>
        </authorList>
    </citation>
    <scope>NUCLEOTIDE SEQUENCE</scope>
    <source>
        <strain evidence="2">CBS 110217</strain>
    </source>
</reference>
<gene>
    <name evidence="2" type="ORF">EK21DRAFT_51407</name>
</gene>
<dbReference type="AlphaFoldDB" id="A0A9P4LQS9"/>
<proteinExistence type="predicted"/>
<dbReference type="PANTHER" id="PTHR33112:SF9">
    <property type="entry name" value="HETEROKARYON INCOMPATIBILITY DOMAIN-CONTAINING PROTEIN"/>
    <property type="match status" value="1"/>
</dbReference>
<evidence type="ECO:0000313" key="3">
    <source>
        <dbReference type="Proteomes" id="UP000799777"/>
    </source>
</evidence>